<dbReference type="GO" id="GO:0090071">
    <property type="term" value="P:negative regulation of ribosome biogenesis"/>
    <property type="evidence" value="ECO:0007669"/>
    <property type="project" value="TreeGrafter"/>
</dbReference>
<dbReference type="NCBIfam" id="TIGR00090">
    <property type="entry name" value="rsfS_iojap_ybeB"/>
    <property type="match status" value="1"/>
</dbReference>
<dbReference type="PANTHER" id="PTHR21043">
    <property type="entry name" value="IOJAP SUPERFAMILY ORTHOLOG"/>
    <property type="match status" value="1"/>
</dbReference>
<reference evidence="2" key="1">
    <citation type="submission" date="2009-03" db="EMBL/GenBank/DDBJ databases">
        <title>Caligus clemensi ESTs and full-length cDNAs.</title>
        <authorList>
            <person name="Yasuike M."/>
            <person name="von Schalburg K."/>
            <person name="Cooper G."/>
            <person name="Leong J."/>
            <person name="Jones S.R.M."/>
            <person name="Koop B.F."/>
        </authorList>
    </citation>
    <scope>NUCLEOTIDE SEQUENCE</scope>
    <source>
        <tissue evidence="2">Whole</tissue>
    </source>
</reference>
<comment type="similarity">
    <text evidence="1">Belongs to the Iojap/RsfS family.</text>
</comment>
<dbReference type="PANTHER" id="PTHR21043:SF0">
    <property type="entry name" value="MITOCHONDRIAL ASSEMBLY OF RIBOSOMAL LARGE SUBUNIT PROTEIN 1"/>
    <property type="match status" value="1"/>
</dbReference>
<sequence length="265" mass="29809">MLATLSRRLLAHSFSSGGLLPRVKYNVISTPRHFSSDNDSEKPEDLEKLLEDLYKEFDVKLHEPTKSLKTKFLPFKDDDATTIYDIDEERNIRRERGGELPENLRTKHEVKSALMEKLHSDGAVRGESGVFDIQELASTLKKEKCKDICVMDVGAYSPFYQHMVIVSCKSKTSMLGISRYLRKLYKYKSPGDAGPLIEGLKGGSSWLAMDLGNIVVHLFLPEMRATIDLESLWGIGASFDGLTSNTRENEDFIVSPLDGFTPLNT</sequence>
<dbReference type="Pfam" id="PF02410">
    <property type="entry name" value="RsfS"/>
    <property type="match status" value="1"/>
</dbReference>
<evidence type="ECO:0000256" key="1">
    <source>
        <dbReference type="ARBA" id="ARBA00010574"/>
    </source>
</evidence>
<dbReference type="SUPFAM" id="SSF81301">
    <property type="entry name" value="Nucleotidyltransferase"/>
    <property type="match status" value="1"/>
</dbReference>
<accession>C1C302</accession>
<dbReference type="InterPro" id="IPR004394">
    <property type="entry name" value="Iojap/RsfS/C7orf30"/>
</dbReference>
<dbReference type="GO" id="GO:0005739">
    <property type="term" value="C:mitochondrion"/>
    <property type="evidence" value="ECO:0007669"/>
    <property type="project" value="TreeGrafter"/>
</dbReference>
<organism evidence="2">
    <name type="scientific">Caligus clemensi</name>
    <name type="common">Sea louse</name>
    <dbReference type="NCBI Taxonomy" id="344056"/>
    <lineage>
        <taxon>Eukaryota</taxon>
        <taxon>Metazoa</taxon>
        <taxon>Ecdysozoa</taxon>
        <taxon>Arthropoda</taxon>
        <taxon>Crustacea</taxon>
        <taxon>Multicrustacea</taxon>
        <taxon>Hexanauplia</taxon>
        <taxon>Copepoda</taxon>
        <taxon>Siphonostomatoida</taxon>
        <taxon>Caligidae</taxon>
        <taxon>Caligus</taxon>
    </lineage>
</organism>
<name>C1C302_CALCM</name>
<proteinExistence type="evidence at transcript level"/>
<evidence type="ECO:0000313" key="2">
    <source>
        <dbReference type="EMBL" id="ACO15655.1"/>
    </source>
</evidence>
<dbReference type="GO" id="GO:0043023">
    <property type="term" value="F:ribosomal large subunit binding"/>
    <property type="evidence" value="ECO:0007669"/>
    <property type="project" value="TreeGrafter"/>
</dbReference>
<protein>
    <submittedName>
        <fullName evidence="2">C7orf30 homolog</fullName>
    </submittedName>
</protein>
<dbReference type="GO" id="GO:0017148">
    <property type="term" value="P:negative regulation of translation"/>
    <property type="evidence" value="ECO:0007669"/>
    <property type="project" value="TreeGrafter"/>
</dbReference>
<dbReference type="Gene3D" id="3.30.460.10">
    <property type="entry name" value="Beta Polymerase, domain 2"/>
    <property type="match status" value="1"/>
</dbReference>
<gene>
    <name evidence="2" type="primary">CG030</name>
</gene>
<dbReference type="AlphaFoldDB" id="C1C302"/>
<dbReference type="EMBL" id="BT081231">
    <property type="protein sequence ID" value="ACO15655.1"/>
    <property type="molecule type" value="mRNA"/>
</dbReference>
<dbReference type="InterPro" id="IPR043519">
    <property type="entry name" value="NT_sf"/>
</dbReference>